<dbReference type="PANTHER" id="PTHR10853">
    <property type="entry name" value="PELOTA"/>
    <property type="match status" value="1"/>
</dbReference>
<comment type="caution">
    <text evidence="2">The sequence shown here is derived from an EMBL/GenBank/DDBJ whole genome shotgun (WGS) entry which is preliminary data.</text>
</comment>
<dbReference type="Gene3D" id="3.30.420.60">
    <property type="entry name" value="eRF1 domain 2"/>
    <property type="match status" value="1"/>
</dbReference>
<feature type="non-terminal residue" evidence="2">
    <location>
        <position position="1"/>
    </location>
</feature>
<dbReference type="InterPro" id="IPR029064">
    <property type="entry name" value="Ribosomal_eL30-like_sf"/>
</dbReference>
<dbReference type="Gene3D" id="3.30.1330.30">
    <property type="match status" value="1"/>
</dbReference>
<name>X0UHN4_9ZZZZ</name>
<dbReference type="GO" id="GO:0070966">
    <property type="term" value="P:nuclear-transcribed mRNA catabolic process, no-go decay"/>
    <property type="evidence" value="ECO:0007669"/>
    <property type="project" value="InterPro"/>
</dbReference>
<dbReference type="AlphaFoldDB" id="X0UHN4"/>
<dbReference type="Pfam" id="PF03465">
    <property type="entry name" value="eRF1_3"/>
    <property type="match status" value="1"/>
</dbReference>
<dbReference type="PANTHER" id="PTHR10853:SF0">
    <property type="entry name" value="PROTEIN PELOTA HOMOLOG"/>
    <property type="match status" value="1"/>
</dbReference>
<dbReference type="InterPro" id="IPR042226">
    <property type="entry name" value="eFR1_2_sf"/>
</dbReference>
<dbReference type="GO" id="GO:0032790">
    <property type="term" value="P:ribosome disassembly"/>
    <property type="evidence" value="ECO:0007669"/>
    <property type="project" value="TreeGrafter"/>
</dbReference>
<gene>
    <name evidence="2" type="ORF">S01H1_20545</name>
</gene>
<evidence type="ECO:0000313" key="2">
    <source>
        <dbReference type="EMBL" id="GAF88010.1"/>
    </source>
</evidence>
<dbReference type="GO" id="GO:0070651">
    <property type="term" value="P:nonfunctional rRNA decay"/>
    <property type="evidence" value="ECO:0007669"/>
    <property type="project" value="TreeGrafter"/>
</dbReference>
<organism evidence="2">
    <name type="scientific">marine sediment metagenome</name>
    <dbReference type="NCBI Taxonomy" id="412755"/>
    <lineage>
        <taxon>unclassified sequences</taxon>
        <taxon>metagenomes</taxon>
        <taxon>ecological metagenomes</taxon>
    </lineage>
</organism>
<protein>
    <recommendedName>
        <fullName evidence="1">eRF1 domain-containing protein</fullName>
    </recommendedName>
</protein>
<dbReference type="GO" id="GO:0071025">
    <property type="term" value="P:RNA surveillance"/>
    <property type="evidence" value="ECO:0007669"/>
    <property type="project" value="InterPro"/>
</dbReference>
<accession>X0UHN4</accession>
<feature type="domain" description="eRF1" evidence="1">
    <location>
        <begin position="59"/>
        <end position="158"/>
    </location>
</feature>
<evidence type="ECO:0000259" key="1">
    <source>
        <dbReference type="Pfam" id="PF03465"/>
    </source>
</evidence>
<dbReference type="GO" id="GO:0070481">
    <property type="term" value="P:nuclear-transcribed mRNA catabolic process, non-stop decay"/>
    <property type="evidence" value="ECO:0007669"/>
    <property type="project" value="InterPro"/>
</dbReference>
<reference evidence="2" key="1">
    <citation type="journal article" date="2014" name="Front. Microbiol.">
        <title>High frequency of phylogenetically diverse reductive dehalogenase-homologous genes in deep subseafloor sedimentary metagenomes.</title>
        <authorList>
            <person name="Kawai M."/>
            <person name="Futagami T."/>
            <person name="Toyoda A."/>
            <person name="Takaki Y."/>
            <person name="Nishi S."/>
            <person name="Hori S."/>
            <person name="Arai W."/>
            <person name="Tsubouchi T."/>
            <person name="Morono Y."/>
            <person name="Uchiyama I."/>
            <person name="Ito T."/>
            <person name="Fujiyama A."/>
            <person name="Inagaki F."/>
            <person name="Takami H."/>
        </authorList>
    </citation>
    <scope>NUCLEOTIDE SEQUENCE</scope>
    <source>
        <strain evidence="2">Expedition CK06-06</strain>
    </source>
</reference>
<proteinExistence type="predicted"/>
<dbReference type="SUPFAM" id="SSF55315">
    <property type="entry name" value="L30e-like"/>
    <property type="match status" value="1"/>
</dbReference>
<dbReference type="InterPro" id="IPR004405">
    <property type="entry name" value="TF_pelota"/>
</dbReference>
<sequence>IKIILASPAFWKEELMKELKNEELKKKIIPATCNSTGKNGINEVLRRPEVKAALHEDRIAKEINLVEELLTEISKNNLAVYGLKDTENAVNAGAVKTLLITDSLIQKARETNNYEKIDNMMKITDSMKGSINIISSEHEGGKKLNGLGGIAAILRYKLNY</sequence>
<dbReference type="InterPro" id="IPR005142">
    <property type="entry name" value="eRF1_3"/>
</dbReference>
<dbReference type="SUPFAM" id="SSF53137">
    <property type="entry name" value="Translational machinery components"/>
    <property type="match status" value="1"/>
</dbReference>
<dbReference type="GO" id="GO:0005737">
    <property type="term" value="C:cytoplasm"/>
    <property type="evidence" value="ECO:0007669"/>
    <property type="project" value="TreeGrafter"/>
</dbReference>
<dbReference type="EMBL" id="BARS01011259">
    <property type="protein sequence ID" value="GAF88010.1"/>
    <property type="molecule type" value="Genomic_DNA"/>
</dbReference>